<dbReference type="GO" id="GO:0042597">
    <property type="term" value="C:periplasmic space"/>
    <property type="evidence" value="ECO:0007669"/>
    <property type="project" value="UniProtKB-SubCell"/>
</dbReference>
<dbReference type="CDD" id="cd03020">
    <property type="entry name" value="DsbA_DsbC_DsbG"/>
    <property type="match status" value="1"/>
</dbReference>
<dbReference type="HOGENOM" id="CLU_083593_1_1_4"/>
<dbReference type="STRING" id="1223802.SUTH_01902"/>
<accession>W0SEN1</accession>
<feature type="domain" description="Thioredoxin-like fold" evidence="9">
    <location>
        <begin position="117"/>
        <end position="239"/>
    </location>
</feature>
<evidence type="ECO:0000256" key="5">
    <source>
        <dbReference type="ARBA" id="ARBA00023157"/>
    </source>
</evidence>
<keyword evidence="3 7" id="KW-0732">Signal</keyword>
<dbReference type="Gene3D" id="3.10.450.70">
    <property type="entry name" value="Disulphide bond isomerase, DsbC/G, N-terminal"/>
    <property type="match status" value="1"/>
</dbReference>
<evidence type="ECO:0000256" key="4">
    <source>
        <dbReference type="ARBA" id="ARBA00022764"/>
    </source>
</evidence>
<dbReference type="InterPro" id="IPR036249">
    <property type="entry name" value="Thioredoxin-like_sf"/>
</dbReference>
<evidence type="ECO:0000256" key="1">
    <source>
        <dbReference type="ARBA" id="ARBA00004418"/>
    </source>
</evidence>
<gene>
    <name evidence="10" type="ORF">SUTH_01902</name>
</gene>
<dbReference type="Gene3D" id="3.40.30.10">
    <property type="entry name" value="Glutaredoxin"/>
    <property type="match status" value="1"/>
</dbReference>
<dbReference type="Proteomes" id="UP000031637">
    <property type="component" value="Chromosome"/>
</dbReference>
<dbReference type="PANTHER" id="PTHR35272:SF3">
    <property type="entry name" value="THIOL:DISULFIDE INTERCHANGE PROTEIN DSBC"/>
    <property type="match status" value="1"/>
</dbReference>
<keyword evidence="10" id="KW-0413">Isomerase</keyword>
<feature type="signal peptide" evidence="7">
    <location>
        <begin position="1"/>
        <end position="26"/>
    </location>
</feature>
<evidence type="ECO:0000313" key="10">
    <source>
        <dbReference type="EMBL" id="BAO29694.1"/>
    </source>
</evidence>
<evidence type="ECO:0000259" key="9">
    <source>
        <dbReference type="Pfam" id="PF13098"/>
    </source>
</evidence>
<protein>
    <recommendedName>
        <fullName evidence="7">Thiol:disulfide interchange protein</fullName>
    </recommendedName>
</protein>
<comment type="function">
    <text evidence="7">Required for disulfide bond formation in some periplasmic proteins. Acts by transferring its disulfide bond to other proteins and is reduced in the process.</text>
</comment>
<keyword evidence="11" id="KW-1185">Reference proteome</keyword>
<proteinExistence type="inferred from homology"/>
<evidence type="ECO:0000256" key="3">
    <source>
        <dbReference type="ARBA" id="ARBA00022729"/>
    </source>
</evidence>
<evidence type="ECO:0000259" key="8">
    <source>
        <dbReference type="Pfam" id="PF10411"/>
    </source>
</evidence>
<keyword evidence="6 7" id="KW-0676">Redox-active center</keyword>
<dbReference type="SUPFAM" id="SSF54423">
    <property type="entry name" value="DsbC/DsbG N-terminal domain-like"/>
    <property type="match status" value="1"/>
</dbReference>
<name>W0SEN1_9PROT</name>
<feature type="chain" id="PRO_5010007051" description="Thiol:disulfide interchange protein" evidence="7">
    <location>
        <begin position="27"/>
        <end position="244"/>
    </location>
</feature>
<reference evidence="10 11" key="1">
    <citation type="journal article" date="2014" name="Syst. Appl. Microbiol.">
        <title>Complete genomes of freshwater sulfur oxidizers Sulfuricella denitrificans skB26 and Sulfuritalea hydrogenivorans sk43H: genetic insights into the sulfur oxidation pathway of betaproteobacteria.</title>
        <authorList>
            <person name="Watanabe T."/>
            <person name="Kojima H."/>
            <person name="Fukui M."/>
        </authorList>
    </citation>
    <scope>NUCLEOTIDE SEQUENCE [LARGE SCALE GENOMIC DNA]</scope>
    <source>
        <strain evidence="10">DSM22779</strain>
    </source>
</reference>
<evidence type="ECO:0000256" key="7">
    <source>
        <dbReference type="RuleBase" id="RU364038"/>
    </source>
</evidence>
<dbReference type="InterPro" id="IPR051470">
    <property type="entry name" value="Thiol:disulfide_interchange"/>
</dbReference>
<evidence type="ECO:0000256" key="6">
    <source>
        <dbReference type="ARBA" id="ARBA00023284"/>
    </source>
</evidence>
<feature type="domain" description="Disulphide bond isomerase DsbC/G N-terminal" evidence="8">
    <location>
        <begin position="26"/>
        <end position="93"/>
    </location>
</feature>
<keyword evidence="4 7" id="KW-0574">Periplasm</keyword>
<dbReference type="InterPro" id="IPR033954">
    <property type="entry name" value="DiS-bond_Isoase_DsbC/G"/>
</dbReference>
<dbReference type="Pfam" id="PF10411">
    <property type="entry name" value="DsbC_N"/>
    <property type="match status" value="1"/>
</dbReference>
<dbReference type="PANTHER" id="PTHR35272">
    <property type="entry name" value="THIOL:DISULFIDE INTERCHANGE PROTEIN DSBC-RELATED"/>
    <property type="match status" value="1"/>
</dbReference>
<comment type="subcellular location">
    <subcellularLocation>
        <location evidence="1 7">Periplasm</location>
    </subcellularLocation>
</comment>
<dbReference type="InterPro" id="IPR012336">
    <property type="entry name" value="Thioredoxin-like_fold"/>
</dbReference>
<dbReference type="GO" id="GO:0016853">
    <property type="term" value="F:isomerase activity"/>
    <property type="evidence" value="ECO:0007669"/>
    <property type="project" value="UniProtKB-KW"/>
</dbReference>
<sequence length="244" mass="27068">MIATYRPMATTALLATLCLATSVTRAADESADALASKLKDLYPATRIERVQRSELPGLFEVVMGRNAAYTDSTGRYFIFGHLFDMKEQRDLTAERVEKASRIAFDTLPLADAIKTVRGKGERVIAVFSDPDCPFCRRLETELDKLDNVTLYTFLYPMEGLHPEAKGKAVAVWCTKDRAGAWSELMRSGKIPTKAACDNPVERNIQLGQRLSIQGTPTLISSDGRLLPGAAPRERIEQWLAETAR</sequence>
<evidence type="ECO:0000313" key="11">
    <source>
        <dbReference type="Proteomes" id="UP000031637"/>
    </source>
</evidence>
<dbReference type="InterPro" id="IPR018950">
    <property type="entry name" value="DiS-bond_isomerase_DsbC/G_N"/>
</dbReference>
<evidence type="ECO:0000256" key="2">
    <source>
        <dbReference type="ARBA" id="ARBA00009813"/>
    </source>
</evidence>
<dbReference type="KEGG" id="shd:SUTH_01902"/>
<dbReference type="RefSeq" id="WP_231850985.1">
    <property type="nucleotide sequence ID" value="NZ_AP012547.1"/>
</dbReference>
<dbReference type="SUPFAM" id="SSF52833">
    <property type="entry name" value="Thioredoxin-like"/>
    <property type="match status" value="1"/>
</dbReference>
<dbReference type="EMBL" id="AP012547">
    <property type="protein sequence ID" value="BAO29694.1"/>
    <property type="molecule type" value="Genomic_DNA"/>
</dbReference>
<keyword evidence="5" id="KW-1015">Disulfide bond</keyword>
<dbReference type="Pfam" id="PF13098">
    <property type="entry name" value="Thioredoxin_2"/>
    <property type="match status" value="1"/>
</dbReference>
<dbReference type="AlphaFoldDB" id="W0SEN1"/>
<comment type="similarity">
    <text evidence="2 7">Belongs to the thioredoxin family. DsbC subfamily.</text>
</comment>
<dbReference type="InterPro" id="IPR009094">
    <property type="entry name" value="DiS-bond_isomerase_DsbC/G_N_sf"/>
</dbReference>
<organism evidence="10 11">
    <name type="scientific">Sulfuritalea hydrogenivorans sk43H</name>
    <dbReference type="NCBI Taxonomy" id="1223802"/>
    <lineage>
        <taxon>Bacteria</taxon>
        <taxon>Pseudomonadati</taxon>
        <taxon>Pseudomonadota</taxon>
        <taxon>Betaproteobacteria</taxon>
        <taxon>Nitrosomonadales</taxon>
        <taxon>Sterolibacteriaceae</taxon>
        <taxon>Sulfuritalea</taxon>
    </lineage>
</organism>